<evidence type="ECO:0000256" key="1">
    <source>
        <dbReference type="SAM" id="MobiDB-lite"/>
    </source>
</evidence>
<keyword evidence="3" id="KW-1185">Reference proteome</keyword>
<comment type="caution">
    <text evidence="2">The sequence shown here is derived from an EMBL/GenBank/DDBJ whole genome shotgun (WGS) entry which is preliminary data.</text>
</comment>
<name>A0ABN3VXI9_9ACTN</name>
<evidence type="ECO:0000313" key="2">
    <source>
        <dbReference type="EMBL" id="GAA2873635.1"/>
    </source>
</evidence>
<accession>A0ABN3VXI9</accession>
<evidence type="ECO:0000313" key="3">
    <source>
        <dbReference type="Proteomes" id="UP001500831"/>
    </source>
</evidence>
<proteinExistence type="predicted"/>
<feature type="region of interest" description="Disordered" evidence="1">
    <location>
        <begin position="1"/>
        <end position="22"/>
    </location>
</feature>
<reference evidence="2 3" key="1">
    <citation type="journal article" date="2019" name="Int. J. Syst. Evol. Microbiol.">
        <title>The Global Catalogue of Microorganisms (GCM) 10K type strain sequencing project: providing services to taxonomists for standard genome sequencing and annotation.</title>
        <authorList>
            <consortium name="The Broad Institute Genomics Platform"/>
            <consortium name="The Broad Institute Genome Sequencing Center for Infectious Disease"/>
            <person name="Wu L."/>
            <person name="Ma J."/>
        </authorList>
    </citation>
    <scope>NUCLEOTIDE SEQUENCE [LARGE SCALE GENOMIC DNA]</scope>
    <source>
        <strain evidence="2 3">JCM 6242</strain>
    </source>
</reference>
<organism evidence="2 3">
    <name type="scientific">Streptosporangium fragile</name>
    <dbReference type="NCBI Taxonomy" id="46186"/>
    <lineage>
        <taxon>Bacteria</taxon>
        <taxon>Bacillati</taxon>
        <taxon>Actinomycetota</taxon>
        <taxon>Actinomycetes</taxon>
        <taxon>Streptosporangiales</taxon>
        <taxon>Streptosporangiaceae</taxon>
        <taxon>Streptosporangium</taxon>
    </lineage>
</organism>
<sequence>MSDCSSKAELAEAGDASRLPDTASAGAALHELVVRTRLSAGASEKLAPAEA</sequence>
<dbReference type="RefSeq" id="WP_344972401.1">
    <property type="nucleotide sequence ID" value="NZ_BAAAVI010000022.1"/>
</dbReference>
<protein>
    <submittedName>
        <fullName evidence="2">Uncharacterized protein</fullName>
    </submittedName>
</protein>
<gene>
    <name evidence="2" type="ORF">GCM10010517_34190</name>
</gene>
<dbReference type="EMBL" id="BAAAVI010000022">
    <property type="protein sequence ID" value="GAA2873635.1"/>
    <property type="molecule type" value="Genomic_DNA"/>
</dbReference>
<dbReference type="Proteomes" id="UP001500831">
    <property type="component" value="Unassembled WGS sequence"/>
</dbReference>